<name>A0A9P1DVZ3_9DINO</name>
<keyword evidence="11" id="KW-1185">Reference proteome</keyword>
<evidence type="ECO:0000256" key="4">
    <source>
        <dbReference type="ARBA" id="ARBA00022786"/>
    </source>
</evidence>
<gene>
    <name evidence="9" type="ORF">C1SCF055_LOCUS41209</name>
</gene>
<comment type="caution">
    <text evidence="9">The sequence shown here is derived from an EMBL/GenBank/DDBJ whole genome shotgun (WGS) entry which is preliminary data.</text>
</comment>
<dbReference type="AlphaFoldDB" id="A0A9P1DVZ3"/>
<sequence>EQNPRRLLTGDEELRCFGLRGGGREVLRKKFAMDVEEPPVPSTYVNDAEQELQNYVEKLPLQEAPAFPLQGNFSSKIGEEMMEELRGSWNSHHQEDEYSVTLEGRQVELWEGKLEDARACREQMHQYLVDALHLFPTDAGASDANIFRLRMASNLVPKVTERDFLRAAIQPEVLRSFNPFLSPKAVQQLHEAVLLLLQLYVWEDKLKRLCIHAKGQVYPMLLQELLVTRCWEVQEHPEWLVFEVEEGLQIRPVQYEVARKLIKDPGCVVQLNMGEGKTRVILPMLILHWAGKGELGEQRLLRITALTSLINELFDFLHRHLCASVLQRKIFTLPFHRDVQLTEEDVKVMISSMEFCSRSGGVLLVAPEHRLSLQLKWHELRLQGEHALCELLDQFFALPSRDCLDESDEVLRHKYQLIYAVGSPIPLPEGHERWTVATTLLRVLHNSQRLRDLLTPENSVTEPGDCEAFHLIRLVPGKELQEIMLQVRVRIVEELMEDPPYDFAWLKNFRDDVAVVMFLTGPEADETVLPEGIPQDRLAVMLALRGFLACSVLEHCLTKRHSVEYGIRRSHGKRLAVPYRASNTPSERSEFGHPDCAILLTLLSYFYDGLSHFELRQAFEVLLACDESIQEDHYDTWFRLSSERIPPEERPTLERVSMVDLSNENQLEVLYTYFHKNYETIAFWVCQCLFPSETAQYPQKLLKNAWHLAENPDGLVGGFSGTDDNHRALPLQVTQENLTELCGTNGKMVKTILDNPEFHSLELGEDGHLHWKMVLTAAATRGVDALIDCGALTAGADNAKIAGELLVLMEGKFSGVTFFDTSKKDWMILDYHGRCLPKKSSPARESECFAFFDEARSRGADLKLAMTARAMVTVGPKCGKDKLMQAVGRMRQLGKGQSLEFIASPEVTRKVQDLMTPTDRFGEVTSKDLLEWVMANTVRAAEEALTEWAKQGLLFTKTHGNPEMAVLDETVELKHFYGDALVSREVSEVIGEELKVFEQAGADLGHQLLNEIRHRSEKYGAGVHVTASVLDEEYERELQVEKEVEKEVEKQLPSVKPLPEVDWDLSKLPCAKSIKDLPSKVLTLPKIFASTVSLKGIHFPPHLRIFATENFHQTILGHQNLNLDDYLRPVDAVIVFPESNELLLLSEREADLALEAFWTAKSHRNVFTNWALWRNSFSLEIPGVLPVASRPSVLQDASALVSIQAFMGDTRFKEEAQKKELQDLVNHVERECGDARAIKEFVNVRGMMHRFERSDLARILNSR</sequence>
<comment type="catalytic activity">
    <reaction evidence="1">
        <text>Thiol-dependent hydrolysis of ester, thioester, amide, peptide and isopeptide bonds formed by the C-terminal Gly of ubiquitin (a 76-residue protein attached to proteins as an intracellular targeting signal).</text>
        <dbReference type="EC" id="3.4.19.12"/>
    </reaction>
</comment>
<evidence type="ECO:0000256" key="3">
    <source>
        <dbReference type="ARBA" id="ARBA00022670"/>
    </source>
</evidence>
<evidence type="ECO:0000259" key="7">
    <source>
        <dbReference type="Pfam" id="PF12340"/>
    </source>
</evidence>
<keyword evidence="4" id="KW-0833">Ubl conjugation pathway</keyword>
<evidence type="ECO:0000256" key="1">
    <source>
        <dbReference type="ARBA" id="ARBA00000707"/>
    </source>
</evidence>
<dbReference type="EMBL" id="CAMXCT020006586">
    <property type="protein sequence ID" value="CAL1169846.1"/>
    <property type="molecule type" value="Genomic_DNA"/>
</dbReference>
<dbReference type="InterPro" id="IPR051346">
    <property type="entry name" value="OTU_Deubiquitinase"/>
</dbReference>
<evidence type="ECO:0000256" key="5">
    <source>
        <dbReference type="ARBA" id="ARBA00022801"/>
    </source>
</evidence>
<evidence type="ECO:0000313" key="9">
    <source>
        <dbReference type="EMBL" id="CAI4016471.1"/>
    </source>
</evidence>
<dbReference type="GO" id="GO:0006508">
    <property type="term" value="P:proteolysis"/>
    <property type="evidence" value="ECO:0007669"/>
    <property type="project" value="UniProtKB-KW"/>
</dbReference>
<dbReference type="OrthoDB" id="4866634at2759"/>
<keyword evidence="6" id="KW-0788">Thiol protease</keyword>
<reference evidence="9" key="1">
    <citation type="submission" date="2022-10" db="EMBL/GenBank/DDBJ databases">
        <authorList>
            <person name="Chen Y."/>
            <person name="Dougan E. K."/>
            <person name="Chan C."/>
            <person name="Rhodes N."/>
            <person name="Thang M."/>
        </authorList>
    </citation>
    <scope>NUCLEOTIDE SEQUENCE</scope>
</reference>
<dbReference type="Pfam" id="PF12340">
    <property type="entry name" value="DUF3638"/>
    <property type="match status" value="1"/>
</dbReference>
<dbReference type="Pfam" id="PF12359">
    <property type="entry name" value="DUF3645"/>
    <property type="match status" value="1"/>
</dbReference>
<reference evidence="10 11" key="2">
    <citation type="submission" date="2024-05" db="EMBL/GenBank/DDBJ databases">
        <authorList>
            <person name="Chen Y."/>
            <person name="Shah S."/>
            <person name="Dougan E. K."/>
            <person name="Thang M."/>
            <person name="Chan C."/>
        </authorList>
    </citation>
    <scope>NUCLEOTIDE SEQUENCE [LARGE SCALE GENOMIC DNA]</scope>
</reference>
<keyword evidence="3" id="KW-0645">Protease</keyword>
<dbReference type="InterPro" id="IPR027417">
    <property type="entry name" value="P-loop_NTPase"/>
</dbReference>
<dbReference type="EC" id="3.4.19.12" evidence="2"/>
<dbReference type="EMBL" id="CAMXCT010006586">
    <property type="protein sequence ID" value="CAI4016471.1"/>
    <property type="molecule type" value="Genomic_DNA"/>
</dbReference>
<dbReference type="PANTHER" id="PTHR13367:SF33">
    <property type="entry name" value="P-LOOP CONTAINING NUCLEOSIDE TRIPHOSPHATE HYDROLASE PROTEIN"/>
    <property type="match status" value="1"/>
</dbReference>
<feature type="non-terminal residue" evidence="9">
    <location>
        <position position="1"/>
    </location>
</feature>
<evidence type="ECO:0000259" key="8">
    <source>
        <dbReference type="Pfam" id="PF12359"/>
    </source>
</evidence>
<dbReference type="InterPro" id="IPR022099">
    <property type="entry name" value="DUF3638"/>
</dbReference>
<accession>A0A9P1DVZ3</accession>
<evidence type="ECO:0000256" key="6">
    <source>
        <dbReference type="ARBA" id="ARBA00022807"/>
    </source>
</evidence>
<dbReference type="EMBL" id="CAMXCT030006586">
    <property type="protein sequence ID" value="CAL4803783.1"/>
    <property type="molecule type" value="Genomic_DNA"/>
</dbReference>
<dbReference type="Proteomes" id="UP001152797">
    <property type="component" value="Unassembled WGS sequence"/>
</dbReference>
<dbReference type="Gene3D" id="3.40.50.300">
    <property type="entry name" value="P-loop containing nucleotide triphosphate hydrolases"/>
    <property type="match status" value="1"/>
</dbReference>
<keyword evidence="5 10" id="KW-0378">Hydrolase</keyword>
<proteinExistence type="predicted"/>
<feature type="domain" description="DUF3645" evidence="8">
    <location>
        <begin position="569"/>
        <end position="601"/>
    </location>
</feature>
<evidence type="ECO:0000313" key="11">
    <source>
        <dbReference type="Proteomes" id="UP001152797"/>
    </source>
</evidence>
<evidence type="ECO:0000256" key="2">
    <source>
        <dbReference type="ARBA" id="ARBA00012759"/>
    </source>
</evidence>
<feature type="domain" description="DUF3638" evidence="7">
    <location>
        <begin position="230"/>
        <end position="447"/>
    </location>
</feature>
<dbReference type="SUPFAM" id="SSF52540">
    <property type="entry name" value="P-loop containing nucleoside triphosphate hydrolases"/>
    <property type="match status" value="1"/>
</dbReference>
<organism evidence="9">
    <name type="scientific">Cladocopium goreaui</name>
    <dbReference type="NCBI Taxonomy" id="2562237"/>
    <lineage>
        <taxon>Eukaryota</taxon>
        <taxon>Sar</taxon>
        <taxon>Alveolata</taxon>
        <taxon>Dinophyceae</taxon>
        <taxon>Suessiales</taxon>
        <taxon>Symbiodiniaceae</taxon>
        <taxon>Cladocopium</taxon>
    </lineage>
</organism>
<dbReference type="InterPro" id="IPR022105">
    <property type="entry name" value="DUF3645"/>
</dbReference>
<evidence type="ECO:0000313" key="10">
    <source>
        <dbReference type="EMBL" id="CAL4803783.1"/>
    </source>
</evidence>
<protein>
    <recommendedName>
        <fullName evidence="2">ubiquitinyl hydrolase 1</fullName>
        <ecNumber evidence="2">3.4.19.12</ecNumber>
    </recommendedName>
</protein>
<dbReference type="PANTHER" id="PTHR13367">
    <property type="entry name" value="UBIQUITIN THIOESTERASE"/>
    <property type="match status" value="1"/>
</dbReference>
<dbReference type="GO" id="GO:0004843">
    <property type="term" value="F:cysteine-type deubiquitinase activity"/>
    <property type="evidence" value="ECO:0007669"/>
    <property type="project" value="UniProtKB-EC"/>
</dbReference>